<dbReference type="SMART" id="SM00240">
    <property type="entry name" value="FHA"/>
    <property type="match status" value="1"/>
</dbReference>
<proteinExistence type="predicted"/>
<evidence type="ECO:0000259" key="2">
    <source>
        <dbReference type="PROSITE" id="PS50006"/>
    </source>
</evidence>
<dbReference type="AlphaFoldDB" id="A0A419EWQ4"/>
<reference evidence="3 4" key="1">
    <citation type="journal article" date="2017" name="ISME J.">
        <title>Energy and carbon metabolisms in a deep terrestrial subsurface fluid microbial community.</title>
        <authorList>
            <person name="Momper L."/>
            <person name="Jungbluth S.P."/>
            <person name="Lee M.D."/>
            <person name="Amend J.P."/>
        </authorList>
    </citation>
    <scope>NUCLEOTIDE SEQUENCE [LARGE SCALE GENOMIC DNA]</scope>
    <source>
        <strain evidence="3">SURF_17</strain>
    </source>
</reference>
<dbReference type="InterPro" id="IPR000253">
    <property type="entry name" value="FHA_dom"/>
</dbReference>
<dbReference type="Pfam" id="PF00498">
    <property type="entry name" value="FHA"/>
    <property type="match status" value="1"/>
</dbReference>
<dbReference type="Gene3D" id="2.60.200.20">
    <property type="match status" value="1"/>
</dbReference>
<name>A0A419EWQ4_9BACT</name>
<comment type="caution">
    <text evidence="3">The sequence shown here is derived from an EMBL/GenBank/DDBJ whole genome shotgun (WGS) entry which is preliminary data.</text>
</comment>
<sequence>MKVIVVKGAGAGTEFRLHDGINMLGRDVTNRIRVLDPRVSRKHCKIKKICRSLFLSDLGTKNGTAVNGNTVSEIELVIGDEIRIGSTTLRVVDEDYESADTAYPSKGVSFFKQITMAIFGNRERAKAGVIEEEFPKFSRKPRKRLWRPTVDTDPHEGRRQTIPPHSNPD</sequence>
<dbReference type="SUPFAM" id="SSF49879">
    <property type="entry name" value="SMAD/FHA domain"/>
    <property type="match status" value="1"/>
</dbReference>
<evidence type="ECO:0000313" key="3">
    <source>
        <dbReference type="EMBL" id="RJP69132.1"/>
    </source>
</evidence>
<evidence type="ECO:0000313" key="4">
    <source>
        <dbReference type="Proteomes" id="UP000285961"/>
    </source>
</evidence>
<dbReference type="Proteomes" id="UP000285961">
    <property type="component" value="Unassembled WGS sequence"/>
</dbReference>
<accession>A0A419EWQ4</accession>
<evidence type="ECO:0000256" key="1">
    <source>
        <dbReference type="SAM" id="MobiDB-lite"/>
    </source>
</evidence>
<feature type="region of interest" description="Disordered" evidence="1">
    <location>
        <begin position="141"/>
        <end position="169"/>
    </location>
</feature>
<feature type="compositionally biased region" description="Basic and acidic residues" evidence="1">
    <location>
        <begin position="150"/>
        <end position="159"/>
    </location>
</feature>
<gene>
    <name evidence="3" type="ORF">C4532_11200</name>
</gene>
<feature type="domain" description="FHA" evidence="2">
    <location>
        <begin position="22"/>
        <end position="71"/>
    </location>
</feature>
<organism evidence="3 4">
    <name type="scientific">Candidatus Abyssobacteria bacterium SURF_17</name>
    <dbReference type="NCBI Taxonomy" id="2093361"/>
    <lineage>
        <taxon>Bacteria</taxon>
        <taxon>Pseudomonadati</taxon>
        <taxon>Candidatus Hydrogenedentota</taxon>
        <taxon>Candidatus Abyssobacteria</taxon>
    </lineage>
</organism>
<protein>
    <submittedName>
        <fullName evidence="3">FHA domain-containing protein</fullName>
    </submittedName>
</protein>
<dbReference type="EMBL" id="QZKI01000085">
    <property type="protein sequence ID" value="RJP69132.1"/>
    <property type="molecule type" value="Genomic_DNA"/>
</dbReference>
<dbReference type="InterPro" id="IPR008984">
    <property type="entry name" value="SMAD_FHA_dom_sf"/>
</dbReference>
<dbReference type="PROSITE" id="PS50006">
    <property type="entry name" value="FHA_DOMAIN"/>
    <property type="match status" value="1"/>
</dbReference>
<dbReference type="CDD" id="cd00060">
    <property type="entry name" value="FHA"/>
    <property type="match status" value="1"/>
</dbReference>